<accession>A0A0C1IZV5</accession>
<dbReference type="PANTHER" id="PTHR30246">
    <property type="entry name" value="2-KETO-3-DEOXY-6-PHOSPHOGLUCONATE ALDOLASE"/>
    <property type="match status" value="1"/>
</dbReference>
<gene>
    <name evidence="6" type="ORF">OI18_02215</name>
</gene>
<evidence type="ECO:0000313" key="6">
    <source>
        <dbReference type="EMBL" id="KIC96024.1"/>
    </source>
</evidence>
<comment type="pathway">
    <text evidence="1">Carbohydrate acid metabolism.</text>
</comment>
<dbReference type="InterPro" id="IPR013785">
    <property type="entry name" value="Aldolase_TIM"/>
</dbReference>
<dbReference type="RefSeq" id="WP_039136770.1">
    <property type="nucleotide sequence ID" value="NZ_JSVC01000002.1"/>
</dbReference>
<protein>
    <submittedName>
        <fullName evidence="6">Ketohydroxyglutarate aldolase</fullName>
    </submittedName>
</protein>
<dbReference type="InterPro" id="IPR000887">
    <property type="entry name" value="Aldlse_KDPG_KHG"/>
</dbReference>
<dbReference type="Pfam" id="PF01081">
    <property type="entry name" value="Aldolase"/>
    <property type="match status" value="1"/>
</dbReference>
<reference evidence="6 7" key="1">
    <citation type="submission" date="2014-11" db="EMBL/GenBank/DDBJ databases">
        <title>Genome sequence of Flavihumibacter solisilvae 3-3.</title>
        <authorList>
            <person name="Zhou G."/>
            <person name="Li M."/>
            <person name="Wang G."/>
        </authorList>
    </citation>
    <scope>NUCLEOTIDE SEQUENCE [LARGE SCALE GENOMIC DNA]</scope>
    <source>
        <strain evidence="6 7">3-3</strain>
    </source>
</reference>
<comment type="subunit">
    <text evidence="3">Homotrimer.</text>
</comment>
<dbReference type="GO" id="GO:0016829">
    <property type="term" value="F:lyase activity"/>
    <property type="evidence" value="ECO:0007669"/>
    <property type="project" value="UniProtKB-KW"/>
</dbReference>
<comment type="caution">
    <text evidence="6">The sequence shown here is derived from an EMBL/GenBank/DDBJ whole genome shotgun (WGS) entry which is preliminary data.</text>
</comment>
<dbReference type="Proteomes" id="UP000031408">
    <property type="component" value="Unassembled WGS sequence"/>
</dbReference>
<evidence type="ECO:0000256" key="4">
    <source>
        <dbReference type="ARBA" id="ARBA00023239"/>
    </source>
</evidence>
<organism evidence="6 7">
    <name type="scientific">Flavihumibacter solisilvae</name>
    <dbReference type="NCBI Taxonomy" id="1349421"/>
    <lineage>
        <taxon>Bacteria</taxon>
        <taxon>Pseudomonadati</taxon>
        <taxon>Bacteroidota</taxon>
        <taxon>Chitinophagia</taxon>
        <taxon>Chitinophagales</taxon>
        <taxon>Chitinophagaceae</taxon>
        <taxon>Flavihumibacter</taxon>
    </lineage>
</organism>
<keyword evidence="4" id="KW-0456">Lyase</keyword>
<evidence type="ECO:0000313" key="7">
    <source>
        <dbReference type="Proteomes" id="UP000031408"/>
    </source>
</evidence>
<comment type="similarity">
    <text evidence="2">Belongs to the KHG/KDPG aldolase family.</text>
</comment>
<keyword evidence="7" id="KW-1185">Reference proteome</keyword>
<dbReference type="STRING" id="1349421.OI18_02215"/>
<evidence type="ECO:0000256" key="2">
    <source>
        <dbReference type="ARBA" id="ARBA00006906"/>
    </source>
</evidence>
<evidence type="ECO:0000256" key="5">
    <source>
        <dbReference type="ARBA" id="ARBA00023277"/>
    </source>
</evidence>
<dbReference type="PANTHER" id="PTHR30246:SF1">
    <property type="entry name" value="2-DEHYDRO-3-DEOXY-6-PHOSPHOGALACTONATE ALDOLASE-RELATED"/>
    <property type="match status" value="1"/>
</dbReference>
<evidence type="ECO:0000256" key="1">
    <source>
        <dbReference type="ARBA" id="ARBA00004761"/>
    </source>
</evidence>
<dbReference type="AlphaFoldDB" id="A0A0C1IZV5"/>
<evidence type="ECO:0000256" key="3">
    <source>
        <dbReference type="ARBA" id="ARBA00011233"/>
    </source>
</evidence>
<dbReference type="CDD" id="cd00452">
    <property type="entry name" value="KDPG_aldolase"/>
    <property type="match status" value="1"/>
</dbReference>
<dbReference type="Gene3D" id="3.20.20.70">
    <property type="entry name" value="Aldolase class I"/>
    <property type="match status" value="1"/>
</dbReference>
<dbReference type="OrthoDB" id="9802667at2"/>
<sequence length="223" mass="23778">MPDKHQTAAFLLQQKLLPLFYQDSVEISGRILKALYAGGLRAVEYTNRGEHARRNFSGLRKLVDAELPGMLLGIGTIKSASDAHQFIGEGADFIVCPTIDSSVAETVADAKLLWVPGTMTPTEISMAETHGATLVKVFPGNVLTPAFISSVKELFPGLSFLVTGGVEPEEKNLTAWFGSGVAAVGMGSMLIKKSYIENNDYDGLSVAAGNALRLVQSIVPPGR</sequence>
<keyword evidence="5" id="KW-0119">Carbohydrate metabolism</keyword>
<proteinExistence type="inferred from homology"/>
<name>A0A0C1IZV5_9BACT</name>
<dbReference type="EMBL" id="JSVC01000002">
    <property type="protein sequence ID" value="KIC96024.1"/>
    <property type="molecule type" value="Genomic_DNA"/>
</dbReference>
<dbReference type="SUPFAM" id="SSF51569">
    <property type="entry name" value="Aldolase"/>
    <property type="match status" value="1"/>
</dbReference>